<evidence type="ECO:0000313" key="4">
    <source>
        <dbReference type="EMBL" id="GBO33780.1"/>
    </source>
</evidence>
<evidence type="ECO:0000313" key="3">
    <source>
        <dbReference type="EMBL" id="GBO33779.1"/>
    </source>
</evidence>
<dbReference type="EMBL" id="BGPR01057464">
    <property type="protein sequence ID" value="GBO33777.1"/>
    <property type="molecule type" value="Genomic_DNA"/>
</dbReference>
<dbReference type="EMBL" id="BGPR01057468">
    <property type="protein sequence ID" value="GBO33780.1"/>
    <property type="molecule type" value="Genomic_DNA"/>
</dbReference>
<accession>A0A4Y2WC06</accession>
<evidence type="ECO:0000313" key="1">
    <source>
        <dbReference type="EMBL" id="GBO33775.1"/>
    </source>
</evidence>
<evidence type="ECO:0000313" key="5">
    <source>
        <dbReference type="Proteomes" id="UP000499080"/>
    </source>
</evidence>
<comment type="caution">
    <text evidence="4">The sequence shown here is derived from an EMBL/GenBank/DDBJ whole genome shotgun (WGS) entry which is preliminary data.</text>
</comment>
<name>A0A4Y2WC06_ARAVE</name>
<dbReference type="Proteomes" id="UP000499080">
    <property type="component" value="Unassembled WGS sequence"/>
</dbReference>
<dbReference type="EMBL" id="BGPR01057462">
    <property type="protein sequence ID" value="GBO33775.1"/>
    <property type="molecule type" value="Genomic_DNA"/>
</dbReference>
<evidence type="ECO:0000313" key="2">
    <source>
        <dbReference type="EMBL" id="GBO33777.1"/>
    </source>
</evidence>
<reference evidence="4 5" key="1">
    <citation type="journal article" date="2019" name="Sci. Rep.">
        <title>Orb-weaving spider Araneus ventricosus genome elucidates the spidroin gene catalogue.</title>
        <authorList>
            <person name="Kono N."/>
            <person name="Nakamura H."/>
            <person name="Ohtoshi R."/>
            <person name="Moran D.A.P."/>
            <person name="Shinohara A."/>
            <person name="Yoshida Y."/>
            <person name="Fujiwara M."/>
            <person name="Mori M."/>
            <person name="Tomita M."/>
            <person name="Arakawa K."/>
        </authorList>
    </citation>
    <scope>NUCLEOTIDE SEQUENCE [LARGE SCALE GENOMIC DNA]</scope>
</reference>
<dbReference type="AlphaFoldDB" id="A0A4Y2WC06"/>
<sequence length="143" mass="15882">MALISIVYRLSNRRVVSSRVLVLKNQTNLVHTASSSSYCSRQLDPLTSLAMAAPSTGTRLHLVAHNIINNNIIYTVTKIVRWVHGRNSPTSKEMENGALFNEYSRKLEAQISRKEQHLHKLAAEVDSKSLITTVMAGKIALSV</sequence>
<gene>
    <name evidence="4" type="ORF">AVEN_201031_1</name>
    <name evidence="1" type="ORF">AVEN_28077_1</name>
    <name evidence="2" type="ORF">AVEN_70165_1</name>
    <name evidence="3" type="ORF">AVEN_81916_1</name>
</gene>
<dbReference type="EMBL" id="BGPR01057466">
    <property type="protein sequence ID" value="GBO33779.1"/>
    <property type="molecule type" value="Genomic_DNA"/>
</dbReference>
<proteinExistence type="predicted"/>
<keyword evidence="5" id="KW-1185">Reference proteome</keyword>
<protein>
    <submittedName>
        <fullName evidence="4">Uncharacterized protein</fullName>
    </submittedName>
</protein>
<organism evidence="4 5">
    <name type="scientific">Araneus ventricosus</name>
    <name type="common">Orbweaver spider</name>
    <name type="synonym">Epeira ventricosa</name>
    <dbReference type="NCBI Taxonomy" id="182803"/>
    <lineage>
        <taxon>Eukaryota</taxon>
        <taxon>Metazoa</taxon>
        <taxon>Ecdysozoa</taxon>
        <taxon>Arthropoda</taxon>
        <taxon>Chelicerata</taxon>
        <taxon>Arachnida</taxon>
        <taxon>Araneae</taxon>
        <taxon>Araneomorphae</taxon>
        <taxon>Entelegynae</taxon>
        <taxon>Araneoidea</taxon>
        <taxon>Araneidae</taxon>
        <taxon>Araneus</taxon>
    </lineage>
</organism>